<dbReference type="RefSeq" id="WP_101714055.1">
    <property type="nucleotide sequence ID" value="NZ_CP026100.1"/>
</dbReference>
<name>A0A2N5CR71_9CAUL</name>
<dbReference type="InterPro" id="IPR000073">
    <property type="entry name" value="AB_hydrolase_1"/>
</dbReference>
<feature type="domain" description="AB hydrolase-1" evidence="1">
    <location>
        <begin position="39"/>
        <end position="295"/>
    </location>
</feature>
<evidence type="ECO:0000259" key="1">
    <source>
        <dbReference type="Pfam" id="PF12697"/>
    </source>
</evidence>
<gene>
    <name evidence="2" type="ORF">C1707_07575</name>
    <name evidence="3" type="ORF">CFHF_16320</name>
</gene>
<dbReference type="InterPro" id="IPR050228">
    <property type="entry name" value="Carboxylesterase_BioH"/>
</dbReference>
<evidence type="ECO:0000313" key="4">
    <source>
        <dbReference type="Proteomes" id="UP000234483"/>
    </source>
</evidence>
<dbReference type="EMBL" id="PJRQ01000035">
    <property type="protein sequence ID" value="PLR11225.1"/>
    <property type="molecule type" value="Genomic_DNA"/>
</dbReference>
<dbReference type="OrthoDB" id="9806902at2"/>
<dbReference type="KEGG" id="cfh:C1707_07575"/>
<evidence type="ECO:0000313" key="5">
    <source>
        <dbReference type="Proteomes" id="UP000281192"/>
    </source>
</evidence>
<dbReference type="PRINTS" id="PR00412">
    <property type="entry name" value="EPOXHYDRLASE"/>
</dbReference>
<dbReference type="PANTHER" id="PTHR43194:SF2">
    <property type="entry name" value="PEROXISOMAL MEMBRANE PROTEIN LPX1"/>
    <property type="match status" value="1"/>
</dbReference>
<dbReference type="Proteomes" id="UP000234483">
    <property type="component" value="Unassembled WGS sequence"/>
</dbReference>
<accession>A0A2N5CR71</accession>
<dbReference type="PANTHER" id="PTHR43194">
    <property type="entry name" value="HYDROLASE ALPHA/BETA FOLD FAMILY"/>
    <property type="match status" value="1"/>
</dbReference>
<dbReference type="Gene3D" id="3.40.50.1820">
    <property type="entry name" value="alpha/beta hydrolase"/>
    <property type="match status" value="1"/>
</dbReference>
<evidence type="ECO:0000313" key="2">
    <source>
        <dbReference type="EMBL" id="AYV46121.1"/>
    </source>
</evidence>
<dbReference type="PRINTS" id="PR00111">
    <property type="entry name" value="ABHYDROLASE"/>
</dbReference>
<dbReference type="Proteomes" id="UP000281192">
    <property type="component" value="Chromosome"/>
</dbReference>
<protein>
    <submittedName>
        <fullName evidence="3">Alpha/beta hydrolase</fullName>
    </submittedName>
</protein>
<dbReference type="EMBL" id="CP026100">
    <property type="protein sequence ID" value="AYV46121.1"/>
    <property type="molecule type" value="Genomic_DNA"/>
</dbReference>
<dbReference type="InterPro" id="IPR000639">
    <property type="entry name" value="Epox_hydrolase-like"/>
</dbReference>
<reference evidence="3 4" key="1">
    <citation type="submission" date="2017-12" db="EMBL/GenBank/DDBJ databases">
        <title>The genome sequence of Caulobacter flavus CGMCC1 15093.</title>
        <authorList>
            <person name="Gao J."/>
            <person name="Mao X."/>
            <person name="Sun J."/>
        </authorList>
    </citation>
    <scope>NUCLEOTIDE SEQUENCE [LARGE SCALE GENOMIC DNA]</scope>
    <source>
        <strain evidence="3 4">CGMCC1 15093</strain>
    </source>
</reference>
<dbReference type="AlphaFoldDB" id="A0A2N5CR71"/>
<dbReference type="Pfam" id="PF12697">
    <property type="entry name" value="Abhydrolase_6"/>
    <property type="match status" value="1"/>
</dbReference>
<reference evidence="2 5" key="2">
    <citation type="submission" date="2018-01" db="EMBL/GenBank/DDBJ databases">
        <title>Complete genome sequence of Caulobacter flavus RHGG3.</title>
        <authorList>
            <person name="Yang E."/>
        </authorList>
    </citation>
    <scope>NUCLEOTIDE SEQUENCE [LARGE SCALE GENOMIC DNA]</scope>
    <source>
        <strain evidence="2 5">RHGG3</strain>
    </source>
</reference>
<keyword evidence="3" id="KW-0378">Hydrolase</keyword>
<dbReference type="SUPFAM" id="SSF53474">
    <property type="entry name" value="alpha/beta-Hydrolases"/>
    <property type="match status" value="1"/>
</dbReference>
<proteinExistence type="predicted"/>
<keyword evidence="5" id="KW-1185">Reference proteome</keyword>
<sequence>MDAAVFREPKRRFIAIDSPAGDGEMAALDFGPADRAVDVVFVHANGFNAQTYRALLAPLSAGLRVLAVDQRGHGDSRLAADPDGRRSWLDLRDDLLGLLKALDQAPVVLAGHSMGATVSLLAAAQAPGKVSSLVLLDPVIMPRLVALYAKAPWTSGRLWKRMPIAQAAGRRREVFDSREAAFAAYRGRGAFKTWPETMLADYVGGGFKDRPDGKVELACTPAWEASNYAAQGHDPWRAVSQFRGPVRILAAEHGSTCRIGDGGAFARRGKAVKIETLAGTSHFLPMERPDLVREAILDAAT</sequence>
<evidence type="ECO:0000313" key="3">
    <source>
        <dbReference type="EMBL" id="PLR11225.1"/>
    </source>
</evidence>
<dbReference type="GO" id="GO:0016787">
    <property type="term" value="F:hydrolase activity"/>
    <property type="evidence" value="ECO:0007669"/>
    <property type="project" value="UniProtKB-KW"/>
</dbReference>
<dbReference type="InterPro" id="IPR029058">
    <property type="entry name" value="AB_hydrolase_fold"/>
</dbReference>
<organism evidence="3 4">
    <name type="scientific">Caulobacter flavus</name>
    <dbReference type="NCBI Taxonomy" id="1679497"/>
    <lineage>
        <taxon>Bacteria</taxon>
        <taxon>Pseudomonadati</taxon>
        <taxon>Pseudomonadota</taxon>
        <taxon>Alphaproteobacteria</taxon>
        <taxon>Caulobacterales</taxon>
        <taxon>Caulobacteraceae</taxon>
        <taxon>Caulobacter</taxon>
    </lineage>
</organism>